<proteinExistence type="predicted"/>
<dbReference type="CDD" id="cd03109">
    <property type="entry name" value="DTBS"/>
    <property type="match status" value="1"/>
</dbReference>
<dbReference type="HOGENOM" id="CLU_040984_1_0_7"/>
<dbReference type="PANTHER" id="PTHR21343:SF8">
    <property type="entry name" value="DRTGG DOMAIN-CONTAINING PROTEIN"/>
    <property type="match status" value="1"/>
</dbReference>
<sequence>MALKIFIAATGQHSGKTTTSLSLMHLASKKFERIGFIKPLGPKPIVFRGIDIDKDPALMAELFGLEKHLPLMCPVVVKPGDTRRALNGELPVEQLSKKVLESCAALEKECDFIIVEGSGHPGVGSVFGLSNARIASLLNAPVLMVTGGGIGNVVDSVHLNLALFEKEQADVRAILVNKILPEKREATLSYLQKAFTGQPFEIIGGFNYQPVLANPTLRRVAKLLDFPLHGNQAAASRIVHHIHIGAASTQRVVEALQDSTLLVVTSSRDELLVTMANLYQIPEYREKIVALVIPGVAPITKVTQQILDTSNIPYIRTTGFHTTDIYQALLDDVSKTTAEDTEKIDLIRQMAENRLDFEKITELFSRSSK</sequence>
<comment type="subunit">
    <text evidence="1">Homohexamer.</text>
</comment>
<dbReference type="Gene3D" id="3.40.50.300">
    <property type="entry name" value="P-loop containing nucleotide triphosphate hydrolases"/>
    <property type="match status" value="1"/>
</dbReference>
<dbReference type="OrthoDB" id="9773206at2"/>
<dbReference type="Gene3D" id="3.40.1390.20">
    <property type="entry name" value="HprK N-terminal domain-like"/>
    <property type="match status" value="1"/>
</dbReference>
<protein>
    <submittedName>
        <fullName evidence="3">Cobyrinic acid a,c-diamide synthase</fullName>
    </submittedName>
</protein>
<dbReference type="RefSeq" id="WP_040199171.1">
    <property type="nucleotide sequence ID" value="NZ_CP010311.1"/>
</dbReference>
<dbReference type="SUPFAM" id="SSF52540">
    <property type="entry name" value="P-loop containing nucleoside triphosphate hydrolases"/>
    <property type="match status" value="1"/>
</dbReference>
<dbReference type="InterPro" id="IPR027417">
    <property type="entry name" value="P-loop_NTPase"/>
</dbReference>
<dbReference type="InterPro" id="IPR028979">
    <property type="entry name" value="Ser_kin/Pase_Hpr-like_N_sf"/>
</dbReference>
<name>A0A0B5FQA9_9BACT</name>
<evidence type="ECO:0000313" key="3">
    <source>
        <dbReference type="EMBL" id="AJF05786.1"/>
    </source>
</evidence>
<dbReference type="KEGG" id="gsb:GSUB_03255"/>
<keyword evidence="2" id="KW-0315">Glutamine amidotransferase</keyword>
<keyword evidence="4" id="KW-1185">Reference proteome</keyword>
<dbReference type="EMBL" id="CP010311">
    <property type="protein sequence ID" value="AJF05786.1"/>
    <property type="molecule type" value="Genomic_DNA"/>
</dbReference>
<gene>
    <name evidence="3" type="ORF">GSUB_03255</name>
</gene>
<dbReference type="SUPFAM" id="SSF75138">
    <property type="entry name" value="HprK N-terminal domain-like"/>
    <property type="match status" value="1"/>
</dbReference>
<dbReference type="PANTHER" id="PTHR21343">
    <property type="entry name" value="DETHIOBIOTIN SYNTHETASE"/>
    <property type="match status" value="1"/>
</dbReference>
<dbReference type="STRING" id="483547.GSUB_03255"/>
<evidence type="ECO:0000313" key="4">
    <source>
        <dbReference type="Proteomes" id="UP000035036"/>
    </source>
</evidence>
<dbReference type="AlphaFoldDB" id="A0A0B5FQA9"/>
<evidence type="ECO:0000256" key="2">
    <source>
        <dbReference type="ARBA" id="ARBA00022962"/>
    </source>
</evidence>
<dbReference type="Pfam" id="PF13500">
    <property type="entry name" value="AAA_26"/>
    <property type="match status" value="1"/>
</dbReference>
<organism evidence="3 4">
    <name type="scientific">Geoalkalibacter subterraneus</name>
    <dbReference type="NCBI Taxonomy" id="483547"/>
    <lineage>
        <taxon>Bacteria</taxon>
        <taxon>Pseudomonadati</taxon>
        <taxon>Thermodesulfobacteriota</taxon>
        <taxon>Desulfuromonadia</taxon>
        <taxon>Desulfuromonadales</taxon>
        <taxon>Geoalkalibacteraceae</taxon>
        <taxon>Geoalkalibacter</taxon>
    </lineage>
</organism>
<dbReference type="Proteomes" id="UP000035036">
    <property type="component" value="Chromosome"/>
</dbReference>
<accession>A0A0B5FQA9</accession>
<reference evidence="3 4" key="1">
    <citation type="journal article" date="2015" name="Genome Announc.">
        <title>Genomes of Geoalkalibacter ferrihydriticus Z-0531T and Geoalkalibacter subterraneus Red1T, Two Haloalkaliphilic Metal-Reducing Deltaproteobacteria.</title>
        <authorList>
            <person name="Badalamenti J.P."/>
            <person name="Krajmalnik-Brown R."/>
            <person name="Torres C.I."/>
            <person name="Bond D.R."/>
        </authorList>
    </citation>
    <scope>NUCLEOTIDE SEQUENCE [LARGE SCALE GENOMIC DNA]</scope>
    <source>
        <strain evidence="3 4">Red1</strain>
    </source>
</reference>
<evidence type="ECO:0000256" key="1">
    <source>
        <dbReference type="ARBA" id="ARBA00011643"/>
    </source>
</evidence>